<evidence type="ECO:0000313" key="12">
    <source>
        <dbReference type="Proteomes" id="UP000316079"/>
    </source>
</evidence>
<dbReference type="InterPro" id="IPR003879">
    <property type="entry name" value="Butyrophylin_SPRY"/>
</dbReference>
<dbReference type="PANTHER" id="PTHR25465:SF32">
    <property type="entry name" value="BLOODTHIRSTY-RELATED GENE FAMILY, MEMBER 16 ISOFORM X1-RELATED"/>
    <property type="match status" value="1"/>
</dbReference>
<protein>
    <recommendedName>
        <fullName evidence="13">RING-type E3 ubiquitin transferase</fullName>
    </recommendedName>
</protein>
<dbReference type="InterPro" id="IPR003613">
    <property type="entry name" value="Ubox_domain"/>
</dbReference>
<dbReference type="GO" id="GO:0045087">
    <property type="term" value="P:innate immune response"/>
    <property type="evidence" value="ECO:0007669"/>
    <property type="project" value="UniProtKB-KW"/>
</dbReference>
<dbReference type="Pfam" id="PF00622">
    <property type="entry name" value="SPRY"/>
    <property type="match status" value="1"/>
</dbReference>
<dbReference type="OrthoDB" id="6270329at2759"/>
<dbReference type="SMART" id="SM00504">
    <property type="entry name" value="Ubox"/>
    <property type="match status" value="1"/>
</dbReference>
<dbReference type="InterPro" id="IPR001841">
    <property type="entry name" value="Znf_RING"/>
</dbReference>
<name>A0A553MZF4_9TELE</name>
<dbReference type="SMART" id="SM00449">
    <property type="entry name" value="SPRY"/>
    <property type="match status" value="1"/>
</dbReference>
<evidence type="ECO:0000256" key="4">
    <source>
        <dbReference type="ARBA" id="ARBA00022833"/>
    </source>
</evidence>
<dbReference type="Pfam" id="PF25600">
    <property type="entry name" value="TRIM_CC"/>
    <property type="match status" value="1"/>
</dbReference>
<dbReference type="Gene3D" id="2.60.120.920">
    <property type="match status" value="1"/>
</dbReference>
<dbReference type="SUPFAM" id="SSF57845">
    <property type="entry name" value="B-box zinc-binding domain"/>
    <property type="match status" value="1"/>
</dbReference>
<dbReference type="Gene3D" id="3.30.160.60">
    <property type="entry name" value="Classic Zinc Finger"/>
    <property type="match status" value="1"/>
</dbReference>
<evidence type="ECO:0000259" key="8">
    <source>
        <dbReference type="PROSITE" id="PS50089"/>
    </source>
</evidence>
<dbReference type="CDD" id="cd19769">
    <property type="entry name" value="Bbox2_TRIM16-like"/>
    <property type="match status" value="1"/>
</dbReference>
<evidence type="ECO:0000256" key="6">
    <source>
        <dbReference type="PROSITE-ProRule" id="PRU00024"/>
    </source>
</evidence>
<dbReference type="GO" id="GO:0016567">
    <property type="term" value="P:protein ubiquitination"/>
    <property type="evidence" value="ECO:0007669"/>
    <property type="project" value="InterPro"/>
</dbReference>
<evidence type="ECO:0000256" key="2">
    <source>
        <dbReference type="ARBA" id="ARBA00022723"/>
    </source>
</evidence>
<dbReference type="SUPFAM" id="SSF57850">
    <property type="entry name" value="RING/U-box"/>
    <property type="match status" value="1"/>
</dbReference>
<dbReference type="InterPro" id="IPR058030">
    <property type="entry name" value="TRIM8/14/16/25/29/45/65_CC"/>
</dbReference>
<keyword evidence="2" id="KW-0479">Metal-binding</keyword>
<dbReference type="GO" id="GO:0004842">
    <property type="term" value="F:ubiquitin-protein transferase activity"/>
    <property type="evidence" value="ECO:0007669"/>
    <property type="project" value="InterPro"/>
</dbReference>
<evidence type="ECO:0008006" key="13">
    <source>
        <dbReference type="Google" id="ProtNLM"/>
    </source>
</evidence>
<feature type="domain" description="RING-type" evidence="8">
    <location>
        <begin position="25"/>
        <end position="65"/>
    </location>
</feature>
<dbReference type="Gene3D" id="4.10.830.40">
    <property type="match status" value="1"/>
</dbReference>
<dbReference type="STRING" id="623744.A0A553MZF4"/>
<comment type="caution">
    <text evidence="11">The sequence shown here is derived from an EMBL/GenBank/DDBJ whole genome shotgun (WGS) entry which is preliminary data.</text>
</comment>
<evidence type="ECO:0000259" key="9">
    <source>
        <dbReference type="PROSITE" id="PS50119"/>
    </source>
</evidence>
<dbReference type="Gene3D" id="3.30.40.10">
    <property type="entry name" value="Zinc/RING finger domain, C3HC4 (zinc finger)"/>
    <property type="match status" value="1"/>
</dbReference>
<feature type="domain" description="B box-type" evidence="9">
    <location>
        <begin position="146"/>
        <end position="186"/>
    </location>
</feature>
<keyword evidence="5" id="KW-0391">Immunity</keyword>
<proteinExistence type="predicted"/>
<keyword evidence="1" id="KW-0399">Innate immunity</keyword>
<dbReference type="PRINTS" id="PR01407">
    <property type="entry name" value="BUTYPHLNCDUF"/>
</dbReference>
<evidence type="ECO:0000259" key="10">
    <source>
        <dbReference type="PROSITE" id="PS50188"/>
    </source>
</evidence>
<dbReference type="SMART" id="SM00336">
    <property type="entry name" value="BBOX"/>
    <property type="match status" value="2"/>
</dbReference>
<dbReference type="GO" id="GO:0008270">
    <property type="term" value="F:zinc ion binding"/>
    <property type="evidence" value="ECO:0007669"/>
    <property type="project" value="UniProtKB-KW"/>
</dbReference>
<feature type="coiled-coil region" evidence="7">
    <location>
        <begin position="214"/>
        <end position="295"/>
    </location>
</feature>
<dbReference type="InterPro" id="IPR003877">
    <property type="entry name" value="SPRY_dom"/>
</dbReference>
<dbReference type="InterPro" id="IPR051051">
    <property type="entry name" value="E3_ubiq-ligase_TRIM/RNF"/>
</dbReference>
<feature type="domain" description="B30.2/SPRY" evidence="10">
    <location>
        <begin position="342"/>
        <end position="536"/>
    </location>
</feature>
<dbReference type="InterPro" id="IPR043136">
    <property type="entry name" value="B30.2/SPRY_sf"/>
</dbReference>
<evidence type="ECO:0000256" key="3">
    <source>
        <dbReference type="ARBA" id="ARBA00022771"/>
    </source>
</evidence>
<dbReference type="PROSITE" id="PS00518">
    <property type="entry name" value="ZF_RING_1"/>
    <property type="match status" value="1"/>
</dbReference>
<dbReference type="PROSITE" id="PS50119">
    <property type="entry name" value="ZF_BBOX"/>
    <property type="match status" value="1"/>
</dbReference>
<dbReference type="Proteomes" id="UP000316079">
    <property type="component" value="Unassembled WGS sequence"/>
</dbReference>
<dbReference type="InterPro" id="IPR001870">
    <property type="entry name" value="B30.2/SPRY"/>
</dbReference>
<gene>
    <name evidence="11" type="ORF">DNTS_021859</name>
</gene>
<keyword evidence="4" id="KW-0862">Zinc</keyword>
<evidence type="ECO:0000256" key="5">
    <source>
        <dbReference type="ARBA" id="ARBA00022859"/>
    </source>
</evidence>
<dbReference type="Pfam" id="PF13445">
    <property type="entry name" value="zf-RING_UBOX"/>
    <property type="match status" value="1"/>
</dbReference>
<dbReference type="SMART" id="SM00184">
    <property type="entry name" value="RING"/>
    <property type="match status" value="1"/>
</dbReference>
<dbReference type="EMBL" id="SRMA01027186">
    <property type="protein sequence ID" value="TRY58548.1"/>
    <property type="molecule type" value="Genomic_DNA"/>
</dbReference>
<sequence length="538" mass="62920">MDQFSISALSGMASFVAPQNEDLQCSICLDVFSDPVTTPCGHNFCRSCLNKCWTDFKTCFCPVCKKKFNPKPELQVNTTLRELVQHFQKLSPEESAVECDFCEVTKQKAVKTCLTCQCSYCDTHLEPHRRVPRLQKHLLITAVENPEELICHKHQRPLELFCRDDQTCVCVSCAEEEHKTHKTVSVEQESQQKKARCLLIKSQADALYEVQDRMKKIEDIKESMETRKGKIEKEKQEHLELFSDLIRSIEACQTEVLKMLEEQQKVAEKQAQDHIQELQREITELTRRNSELEKLLRSQDHLQIVQMMLRESERTVRSTKVRMDSDVSLHFLSETIAQLMRTLNEKLRKNVLRRVRQYGVLVLPDEDTINPHVDLHDYGQGFSYSKSKIKYQNNPKRFTHYPCFLGDKAYRSGKLYYEVYVYGCLKWDIGVARESVNRKQTLTFSPENGFWILSRMNPYEYFAWATPQRTEIQTKNPNIIGVFVDYDEGLVSFYDCDNGFLLYSFKEQHFTEPLYPFFGVNDETVVVYINDCYVGDDF</sequence>
<dbReference type="SUPFAM" id="SSF49899">
    <property type="entry name" value="Concanavalin A-like lectins/glucanases"/>
    <property type="match status" value="1"/>
</dbReference>
<keyword evidence="3 6" id="KW-0863">Zinc-finger</keyword>
<accession>A0A553MZF4</accession>
<dbReference type="InterPro" id="IPR000315">
    <property type="entry name" value="Znf_B-box"/>
</dbReference>
<dbReference type="InterPro" id="IPR027370">
    <property type="entry name" value="Znf-RING_euk"/>
</dbReference>
<dbReference type="Pfam" id="PF00643">
    <property type="entry name" value="zf-B_box"/>
    <property type="match status" value="1"/>
</dbReference>
<evidence type="ECO:0000256" key="1">
    <source>
        <dbReference type="ARBA" id="ARBA00022588"/>
    </source>
</evidence>
<dbReference type="InterPro" id="IPR013083">
    <property type="entry name" value="Znf_RING/FYVE/PHD"/>
</dbReference>
<keyword evidence="7" id="KW-0175">Coiled coil</keyword>
<dbReference type="PROSITE" id="PS50089">
    <property type="entry name" value="ZF_RING_2"/>
    <property type="match status" value="1"/>
</dbReference>
<reference evidence="11 12" key="1">
    <citation type="journal article" date="2019" name="Sci. Data">
        <title>Hybrid genome assembly and annotation of Danionella translucida.</title>
        <authorList>
            <person name="Kadobianskyi M."/>
            <person name="Schulze L."/>
            <person name="Schuelke M."/>
            <person name="Judkewitz B."/>
        </authorList>
    </citation>
    <scope>NUCLEOTIDE SEQUENCE [LARGE SCALE GENOMIC DNA]</scope>
    <source>
        <strain evidence="11 12">Bolton</strain>
    </source>
</reference>
<dbReference type="PANTHER" id="PTHR25465">
    <property type="entry name" value="B-BOX DOMAIN CONTAINING"/>
    <property type="match status" value="1"/>
</dbReference>
<keyword evidence="12" id="KW-1185">Reference proteome</keyword>
<dbReference type="AlphaFoldDB" id="A0A553MZF4"/>
<dbReference type="InterPro" id="IPR017907">
    <property type="entry name" value="Znf_RING_CS"/>
</dbReference>
<dbReference type="PROSITE" id="PS50188">
    <property type="entry name" value="B302_SPRY"/>
    <property type="match status" value="1"/>
</dbReference>
<dbReference type="InterPro" id="IPR013320">
    <property type="entry name" value="ConA-like_dom_sf"/>
</dbReference>
<evidence type="ECO:0000313" key="11">
    <source>
        <dbReference type="EMBL" id="TRY58548.1"/>
    </source>
</evidence>
<organism evidence="11 12">
    <name type="scientific">Danionella cerebrum</name>
    <dbReference type="NCBI Taxonomy" id="2873325"/>
    <lineage>
        <taxon>Eukaryota</taxon>
        <taxon>Metazoa</taxon>
        <taxon>Chordata</taxon>
        <taxon>Craniata</taxon>
        <taxon>Vertebrata</taxon>
        <taxon>Euteleostomi</taxon>
        <taxon>Actinopterygii</taxon>
        <taxon>Neopterygii</taxon>
        <taxon>Teleostei</taxon>
        <taxon>Ostariophysi</taxon>
        <taxon>Cypriniformes</taxon>
        <taxon>Danionidae</taxon>
        <taxon>Danioninae</taxon>
        <taxon>Danionella</taxon>
    </lineage>
</organism>
<evidence type="ECO:0000256" key="7">
    <source>
        <dbReference type="SAM" id="Coils"/>
    </source>
</evidence>